<accession>A0ABN2ER61</accession>
<name>A0ABN2ER61_9ACTN</name>
<evidence type="ECO:0008006" key="4">
    <source>
        <dbReference type="Google" id="ProtNLM"/>
    </source>
</evidence>
<gene>
    <name evidence="2" type="ORF">GCM10009742_77170</name>
</gene>
<proteinExistence type="predicted"/>
<sequence length="348" mass="37867">MSPSNTVPCPSPLRHYARPVIDIDLRNSPAIHTVTFDQAASGQQVIAAVRTVTERGGDQFFENEVYRDGWRHVVGRASEDPERSLVVAAHENTPYLDPHMRYSRVKLAYQPLPTAAPGNEHSAPDPNTPDVRDIVASMQQFGDELRQQVADLDPMEEMRSRDGSVHQIPRQVPDFAVQEMVEFAGPITGQDLISAVEMSCGKDTGTGYFESAPDSNARRVVGQTSIYTAKMVGVAPGSTMEDSGPSPDGLWIDPKKTYLSATVARVALPTTALVRDPDFNDHEMRVQTVKNFAEALRQNVRQLRAANVAGLNRGQGTRGVTAPVATTGEAGRRSGLSTTRPDRGLPRG</sequence>
<evidence type="ECO:0000313" key="2">
    <source>
        <dbReference type="EMBL" id="GAA1614393.1"/>
    </source>
</evidence>
<evidence type="ECO:0000313" key="3">
    <source>
        <dbReference type="Proteomes" id="UP001500190"/>
    </source>
</evidence>
<organism evidence="2 3">
    <name type="scientific">Kribbella karoonensis</name>
    <dbReference type="NCBI Taxonomy" id="324851"/>
    <lineage>
        <taxon>Bacteria</taxon>
        <taxon>Bacillati</taxon>
        <taxon>Actinomycetota</taxon>
        <taxon>Actinomycetes</taxon>
        <taxon>Propionibacteriales</taxon>
        <taxon>Kribbellaceae</taxon>
        <taxon>Kribbella</taxon>
    </lineage>
</organism>
<comment type="caution">
    <text evidence="2">The sequence shown here is derived from an EMBL/GenBank/DDBJ whole genome shotgun (WGS) entry which is preliminary data.</text>
</comment>
<feature type="region of interest" description="Disordered" evidence="1">
    <location>
        <begin position="313"/>
        <end position="348"/>
    </location>
</feature>
<keyword evidence="3" id="KW-1185">Reference proteome</keyword>
<protein>
    <recommendedName>
        <fullName evidence="4">HK97 family phage prohead protease</fullName>
    </recommendedName>
</protein>
<dbReference type="EMBL" id="BAAAND010000013">
    <property type="protein sequence ID" value="GAA1614393.1"/>
    <property type="molecule type" value="Genomic_DNA"/>
</dbReference>
<dbReference type="Proteomes" id="UP001500190">
    <property type="component" value="Unassembled WGS sequence"/>
</dbReference>
<evidence type="ECO:0000256" key="1">
    <source>
        <dbReference type="SAM" id="MobiDB-lite"/>
    </source>
</evidence>
<reference evidence="2 3" key="1">
    <citation type="journal article" date="2019" name="Int. J. Syst. Evol. Microbiol.">
        <title>The Global Catalogue of Microorganisms (GCM) 10K type strain sequencing project: providing services to taxonomists for standard genome sequencing and annotation.</title>
        <authorList>
            <consortium name="The Broad Institute Genomics Platform"/>
            <consortium name="The Broad Institute Genome Sequencing Center for Infectious Disease"/>
            <person name="Wu L."/>
            <person name="Ma J."/>
        </authorList>
    </citation>
    <scope>NUCLEOTIDE SEQUENCE [LARGE SCALE GENOMIC DNA]</scope>
    <source>
        <strain evidence="2 3">JCM 14304</strain>
    </source>
</reference>